<organism evidence="3 5">
    <name type="scientific">Enterococcus faecium</name>
    <name type="common">Streptococcus faecium</name>
    <dbReference type="NCBI Taxonomy" id="1352"/>
    <lineage>
        <taxon>Bacteria</taxon>
        <taxon>Bacillati</taxon>
        <taxon>Bacillota</taxon>
        <taxon>Bacilli</taxon>
        <taxon>Lactobacillales</taxon>
        <taxon>Enterococcaceae</taxon>
        <taxon>Enterococcus</taxon>
    </lineage>
</organism>
<dbReference type="EMBL" id="CP033041">
    <property type="protein sequence ID" value="AYM72243.1"/>
    <property type="molecule type" value="Genomic_DNA"/>
</dbReference>
<protein>
    <submittedName>
        <fullName evidence="3">Uncharacterized protein</fullName>
    </submittedName>
</protein>
<feature type="transmembrane region" description="Helical" evidence="1">
    <location>
        <begin position="184"/>
        <end position="204"/>
    </location>
</feature>
<name>A0A7V7GQA9_ENTFC</name>
<dbReference type="AlphaFoldDB" id="A0A7V7GQA9"/>
<dbReference type="Proteomes" id="UP000275747">
    <property type="component" value="Chromosome"/>
</dbReference>
<evidence type="ECO:0000313" key="5">
    <source>
        <dbReference type="Proteomes" id="UP000448762"/>
    </source>
</evidence>
<evidence type="ECO:0000313" key="2">
    <source>
        <dbReference type="EMBL" id="AYM72243.1"/>
    </source>
</evidence>
<keyword evidence="1" id="KW-0472">Membrane</keyword>
<dbReference type="Proteomes" id="UP000448762">
    <property type="component" value="Unassembled WGS sequence"/>
</dbReference>
<feature type="transmembrane region" description="Helical" evidence="1">
    <location>
        <begin position="35"/>
        <end position="54"/>
    </location>
</feature>
<gene>
    <name evidence="2" type="ORF">D9Z05_02740</name>
    <name evidence="3" type="ORF">DTX73_03540</name>
</gene>
<dbReference type="EMBL" id="QOVC01000002">
    <property type="protein sequence ID" value="KAA0692271.1"/>
    <property type="molecule type" value="Genomic_DNA"/>
</dbReference>
<proteinExistence type="predicted"/>
<evidence type="ECO:0000313" key="4">
    <source>
        <dbReference type="Proteomes" id="UP000275747"/>
    </source>
</evidence>
<evidence type="ECO:0000313" key="3">
    <source>
        <dbReference type="EMBL" id="KAA0692271.1"/>
    </source>
</evidence>
<accession>A0A7V7GQA9</accession>
<reference evidence="3 5" key="1">
    <citation type="submission" date="2018-07" db="EMBL/GenBank/DDBJ databases">
        <title>High quality draft genome sequencing of Enterococcus faecium exhibiting probiotic potential isolated from mucus of freshwater fish.</title>
        <authorList>
            <person name="El-Jeni R."/>
            <person name="Ghedira K."/>
            <person name="Abdelhak S."/>
            <person name="El-Bour M."/>
            <person name="Bouhaouala-Zahar B."/>
        </authorList>
    </citation>
    <scope>NUCLEOTIDE SEQUENCE [LARGE SCALE GENOMIC DNA]</scope>
    <source>
        <strain evidence="3 5">R.A73</strain>
    </source>
</reference>
<sequence length="205" mass="23785">MLSIESKKSKRVSVVLLFFCMILLSSHLYIRHEVIGFLIVQYSCWILSGISLAFTRRMDSIKVKWLVIALHFLLTCGVGLVYIIGWIIGWISLPRWELLLVCVLYFGAVVTLDYQKKKKTFYLFGLGLPMLISISSLIGIHYLLAFHSNTIKSWLVIPLLLFMMISGLMGLYFSTKLEDNRMKWLLLGMNYLFATYYNIVLLFFL</sequence>
<reference evidence="2 4" key="2">
    <citation type="submission" date="2018-10" db="EMBL/GenBank/DDBJ databases">
        <title>Escaping from acidified nitrite in gastric host defense: Transcriptomic basis for resistance to free nitrous acid in Enterococcus faecalis.</title>
        <authorList>
            <person name="Yu Z."/>
            <person name="Shi D."/>
            <person name="Liu W."/>
            <person name="Meng F."/>
        </authorList>
    </citation>
    <scope>NUCLEOTIDE SEQUENCE [LARGE SCALE GENOMIC DNA]</scope>
    <source>
        <strain evidence="2 4">JE1</strain>
    </source>
</reference>
<dbReference type="RefSeq" id="WP_002374996.1">
    <property type="nucleotide sequence ID" value="NZ_CABGQB010000001.1"/>
</dbReference>
<feature type="transmembrane region" description="Helical" evidence="1">
    <location>
        <begin position="96"/>
        <end position="114"/>
    </location>
</feature>
<evidence type="ECO:0000256" key="1">
    <source>
        <dbReference type="SAM" id="Phobius"/>
    </source>
</evidence>
<feature type="transmembrane region" description="Helical" evidence="1">
    <location>
        <begin position="121"/>
        <end position="145"/>
    </location>
</feature>
<feature type="transmembrane region" description="Helical" evidence="1">
    <location>
        <begin position="12"/>
        <end position="29"/>
    </location>
</feature>
<keyword evidence="1" id="KW-0812">Transmembrane</keyword>
<feature type="transmembrane region" description="Helical" evidence="1">
    <location>
        <begin position="66"/>
        <end position="90"/>
    </location>
</feature>
<keyword evidence="1" id="KW-1133">Transmembrane helix</keyword>
<feature type="transmembrane region" description="Helical" evidence="1">
    <location>
        <begin position="151"/>
        <end position="172"/>
    </location>
</feature>